<evidence type="ECO:0000313" key="3">
    <source>
        <dbReference type="WBParaSite" id="SSLN_0000006401-mRNA-1"/>
    </source>
</evidence>
<name>A0A183S764_SCHSO</name>
<protein>
    <submittedName>
        <fullName evidence="3">Reverse transcriptase domain-containing protein</fullName>
    </submittedName>
</protein>
<reference evidence="1 2" key="2">
    <citation type="submission" date="2018-11" db="EMBL/GenBank/DDBJ databases">
        <authorList>
            <consortium name="Pathogen Informatics"/>
        </authorList>
    </citation>
    <scope>NUCLEOTIDE SEQUENCE [LARGE SCALE GENOMIC DNA]</scope>
    <source>
        <strain evidence="1 2">NST_G2</strain>
    </source>
</reference>
<dbReference type="PANTHER" id="PTHR21301">
    <property type="entry name" value="REVERSE TRANSCRIPTASE"/>
    <property type="match status" value="1"/>
</dbReference>
<dbReference type="WBParaSite" id="SSLN_0000006401-mRNA-1">
    <property type="protein sequence ID" value="SSLN_0000006401-mRNA-1"/>
    <property type="gene ID" value="SSLN_0000006401"/>
</dbReference>
<dbReference type="PANTHER" id="PTHR21301:SF10">
    <property type="entry name" value="REVERSE TRANSCRIPTASE DOMAIN-CONTAINING PROTEIN"/>
    <property type="match status" value="1"/>
</dbReference>
<evidence type="ECO:0000313" key="1">
    <source>
        <dbReference type="EMBL" id="VDL81079.1"/>
    </source>
</evidence>
<evidence type="ECO:0000313" key="2">
    <source>
        <dbReference type="Proteomes" id="UP000275846"/>
    </source>
</evidence>
<proteinExistence type="predicted"/>
<organism evidence="3">
    <name type="scientific">Schistocephalus solidus</name>
    <name type="common">Tapeworm</name>
    <dbReference type="NCBI Taxonomy" id="70667"/>
    <lineage>
        <taxon>Eukaryota</taxon>
        <taxon>Metazoa</taxon>
        <taxon>Spiralia</taxon>
        <taxon>Lophotrochozoa</taxon>
        <taxon>Platyhelminthes</taxon>
        <taxon>Cestoda</taxon>
        <taxon>Eucestoda</taxon>
        <taxon>Diphyllobothriidea</taxon>
        <taxon>Diphyllobothriidae</taxon>
        <taxon>Schistocephalus</taxon>
    </lineage>
</organism>
<dbReference type="Proteomes" id="UP000275846">
    <property type="component" value="Unassembled WGS sequence"/>
</dbReference>
<accession>A0A183S764</accession>
<sequence>MLVVLEYQSSRNSRACLVLAMAITSVPSQLKRWSHSRECANTTDKGSRITSSHADAKPTNFLANLESLLLTSTVLEDIRVDIRSCATGLLRERKHHQTLAIEEAKGLKSLKTEESLVIVPADKGGASVIMDKTDYVNKANQIFNDREAYTPLDADPTKKQAAAVKKKVNEISRLKLISPEDSRFMTFSDPRIAHAYGLPKVHKPDAPLRIIVPLIGSPTYNLAKWLYRKLKHLSDGSQYNVRNSQAFLQKIKGVKVSPDECIVSFDVVSLFSS</sequence>
<dbReference type="EMBL" id="UYSU01000029">
    <property type="protein sequence ID" value="VDL81079.1"/>
    <property type="molecule type" value="Genomic_DNA"/>
</dbReference>
<keyword evidence="2" id="KW-1185">Reference proteome</keyword>
<dbReference type="AlphaFoldDB" id="A0A183S764"/>
<gene>
    <name evidence="1" type="ORF">SSLN_LOCUS62</name>
</gene>
<reference evidence="3" key="1">
    <citation type="submission" date="2016-06" db="UniProtKB">
        <authorList>
            <consortium name="WormBaseParasite"/>
        </authorList>
    </citation>
    <scope>IDENTIFICATION</scope>
</reference>
<dbReference type="OrthoDB" id="10029313at2759"/>
<dbReference type="STRING" id="70667.A0A183S764"/>